<comment type="caution">
    <text evidence="1">The sequence shown here is derived from an EMBL/GenBank/DDBJ whole genome shotgun (WGS) entry which is preliminary data.</text>
</comment>
<evidence type="ECO:0008006" key="3">
    <source>
        <dbReference type="Google" id="ProtNLM"/>
    </source>
</evidence>
<protein>
    <recommendedName>
        <fullName evidence="3">N-acetyltransferase domain-containing protein</fullName>
    </recommendedName>
</protein>
<evidence type="ECO:0000313" key="2">
    <source>
        <dbReference type="Proteomes" id="UP000245396"/>
    </source>
</evidence>
<name>A0A316C2K7_PSESE</name>
<dbReference type="Proteomes" id="UP000245396">
    <property type="component" value="Unassembled WGS sequence"/>
</dbReference>
<dbReference type="AlphaFoldDB" id="A0A316C2K7"/>
<keyword evidence="2" id="KW-1185">Reference proteome</keyword>
<accession>A0A316C2K7</accession>
<proteinExistence type="predicted"/>
<sequence length="241" mass="25994">MPGAHDLLERAALNNAHWCDSVCAAHGRPGEFQPHIWLQHDGSPPFYPDAVTLSAQEGRSQERHIVALAHARPHAVAVKDSFCRLDLAGHGFEILFDADWIALPFPEADRESPAALSCLQMRSDAELQRWEDNWAGTSAPAGSRIFLPGLLSGPDIRFLLLLADGIPIGGGVLSHAAGVTGLSNVFSQGLPAEAVWKGLVTEAARIYPGLPLVGYESGDDLATARRAGFESIGQLRVWLRR</sequence>
<gene>
    <name evidence="1" type="ORF">C7441_107129</name>
</gene>
<dbReference type="EMBL" id="QGGG01000007">
    <property type="protein sequence ID" value="PWJ83969.1"/>
    <property type="molecule type" value="Genomic_DNA"/>
</dbReference>
<organism evidence="1 2">
    <name type="scientific">Pseudaminobacter salicylatoxidans</name>
    <dbReference type="NCBI Taxonomy" id="93369"/>
    <lineage>
        <taxon>Bacteria</taxon>
        <taxon>Pseudomonadati</taxon>
        <taxon>Pseudomonadota</taxon>
        <taxon>Alphaproteobacteria</taxon>
        <taxon>Hyphomicrobiales</taxon>
        <taxon>Phyllobacteriaceae</taxon>
        <taxon>Pseudaminobacter</taxon>
    </lineage>
</organism>
<dbReference type="RefSeq" id="WP_109613010.1">
    <property type="nucleotide sequence ID" value="NZ_QGGG01000007.1"/>
</dbReference>
<evidence type="ECO:0000313" key="1">
    <source>
        <dbReference type="EMBL" id="PWJ83969.1"/>
    </source>
</evidence>
<dbReference type="OrthoDB" id="153065at2"/>
<reference evidence="1 2" key="1">
    <citation type="submission" date="2018-05" db="EMBL/GenBank/DDBJ databases">
        <title>Genomic Encyclopedia of Type Strains, Phase IV (KMG-IV): sequencing the most valuable type-strain genomes for metagenomic binning, comparative biology and taxonomic classification.</title>
        <authorList>
            <person name="Goeker M."/>
        </authorList>
    </citation>
    <scope>NUCLEOTIDE SEQUENCE [LARGE SCALE GENOMIC DNA]</scope>
    <source>
        <strain evidence="1 2">DSM 6986</strain>
    </source>
</reference>